<dbReference type="InterPro" id="IPR007016">
    <property type="entry name" value="O-antigen_ligase-rel_domated"/>
</dbReference>
<accession>A0ABS3JJT5</accession>
<feature type="transmembrane region" description="Helical" evidence="5">
    <location>
        <begin position="66"/>
        <end position="82"/>
    </location>
</feature>
<feature type="transmembrane region" description="Helical" evidence="5">
    <location>
        <begin position="432"/>
        <end position="452"/>
    </location>
</feature>
<evidence type="ECO:0000256" key="2">
    <source>
        <dbReference type="ARBA" id="ARBA00022692"/>
    </source>
</evidence>
<dbReference type="Proteomes" id="UP000664628">
    <property type="component" value="Unassembled WGS sequence"/>
</dbReference>
<evidence type="ECO:0000256" key="1">
    <source>
        <dbReference type="ARBA" id="ARBA00004141"/>
    </source>
</evidence>
<reference evidence="7 8" key="1">
    <citation type="submission" date="2021-03" db="EMBL/GenBank/DDBJ databases">
        <title>Fibrella sp. HMF5405 genome sequencing and assembly.</title>
        <authorList>
            <person name="Kang H."/>
            <person name="Kim H."/>
            <person name="Bae S."/>
            <person name="Joh K."/>
        </authorList>
    </citation>
    <scope>NUCLEOTIDE SEQUENCE [LARGE SCALE GENOMIC DNA]</scope>
    <source>
        <strain evidence="7 8">HMF5405</strain>
    </source>
</reference>
<proteinExistence type="predicted"/>
<comment type="caution">
    <text evidence="7">The sequence shown here is derived from an EMBL/GenBank/DDBJ whole genome shotgun (WGS) entry which is preliminary data.</text>
</comment>
<evidence type="ECO:0000256" key="5">
    <source>
        <dbReference type="SAM" id="Phobius"/>
    </source>
</evidence>
<sequence length="483" mass="54519">MREQLSILTSRWRYNPWIYGVLGIVLALLAGVLIARFGVMGGLMVIGLPVGIATLVAVLLEPKIGVYIYANLSFMIGAARFLDGDIQVGLGLDGLLVLTFAGTLLNASRMDWHRLKNPAFYLVLFWLFYTILEYFNPDSPYPPAWFYHARSFSLSWSFLSLIVLVNPITRTDVWLLIRTWIVWSVIAAIWGFKQQYGHAIGLRDLEQAELNWLAAGGARTHILWGQLRSFSFYSDAGQFGAEMAGVTLICIILFMAEKNWFYRFIYLGLTLVIFWGFAVSGTRSALFVLVGGFGAFLVLQKKLKPIIYSAAVGIPILCILYFTHIGDSVYQIYRIRTALHPTQDESFLVRLENQNRLKAYLADLPFGTGIGSSSGAGVRFTPWHWAAQIPPDSWYVQLWIETGIVGLSVYLFVLAGIIMTGIWKLWQLKDPWLTTMMLILLCEFIGICVVSYSNPILGQFPTSTMLYINSMLFASANRWEKKK</sequence>
<feature type="domain" description="O-antigen ligase-related" evidence="6">
    <location>
        <begin position="270"/>
        <end position="411"/>
    </location>
</feature>
<feature type="transmembrane region" description="Helical" evidence="5">
    <location>
        <begin position="119"/>
        <end position="135"/>
    </location>
</feature>
<comment type="subcellular location">
    <subcellularLocation>
        <location evidence="1">Membrane</location>
        <topology evidence="1">Multi-pass membrane protein</topology>
    </subcellularLocation>
</comment>
<dbReference type="PANTHER" id="PTHR37422">
    <property type="entry name" value="TEICHURONIC ACID BIOSYNTHESIS PROTEIN TUAE"/>
    <property type="match status" value="1"/>
</dbReference>
<feature type="transmembrane region" description="Helical" evidence="5">
    <location>
        <begin position="40"/>
        <end position="59"/>
    </location>
</feature>
<keyword evidence="4 5" id="KW-0472">Membrane</keyword>
<feature type="transmembrane region" description="Helical" evidence="5">
    <location>
        <begin position="12"/>
        <end position="34"/>
    </location>
</feature>
<dbReference type="Pfam" id="PF04932">
    <property type="entry name" value="Wzy_C"/>
    <property type="match status" value="1"/>
</dbReference>
<dbReference type="GO" id="GO:0016874">
    <property type="term" value="F:ligase activity"/>
    <property type="evidence" value="ECO:0007669"/>
    <property type="project" value="UniProtKB-KW"/>
</dbReference>
<keyword evidence="2 5" id="KW-0812">Transmembrane</keyword>
<dbReference type="RefSeq" id="WP_207330218.1">
    <property type="nucleotide sequence ID" value="NZ_JAFMYW010000005.1"/>
</dbReference>
<dbReference type="EMBL" id="JAFMYW010000005">
    <property type="protein sequence ID" value="MBO0950256.1"/>
    <property type="molecule type" value="Genomic_DNA"/>
</dbReference>
<keyword evidence="8" id="KW-1185">Reference proteome</keyword>
<keyword evidence="7" id="KW-0436">Ligase</keyword>
<feature type="transmembrane region" description="Helical" evidence="5">
    <location>
        <begin position="173"/>
        <end position="192"/>
    </location>
</feature>
<protein>
    <submittedName>
        <fullName evidence="7">O-antigen ligase family protein</fullName>
    </submittedName>
</protein>
<evidence type="ECO:0000313" key="8">
    <source>
        <dbReference type="Proteomes" id="UP000664628"/>
    </source>
</evidence>
<gene>
    <name evidence="7" type="ORF">J2I46_16805</name>
</gene>
<evidence type="ECO:0000313" key="7">
    <source>
        <dbReference type="EMBL" id="MBO0950256.1"/>
    </source>
</evidence>
<feature type="transmembrane region" description="Helical" evidence="5">
    <location>
        <begin position="236"/>
        <end position="254"/>
    </location>
</feature>
<evidence type="ECO:0000256" key="3">
    <source>
        <dbReference type="ARBA" id="ARBA00022989"/>
    </source>
</evidence>
<feature type="transmembrane region" description="Helical" evidence="5">
    <location>
        <begin position="306"/>
        <end position="324"/>
    </location>
</feature>
<organism evidence="7 8">
    <name type="scientific">Fibrella forsythiae</name>
    <dbReference type="NCBI Taxonomy" id="2817061"/>
    <lineage>
        <taxon>Bacteria</taxon>
        <taxon>Pseudomonadati</taxon>
        <taxon>Bacteroidota</taxon>
        <taxon>Cytophagia</taxon>
        <taxon>Cytophagales</taxon>
        <taxon>Spirosomataceae</taxon>
        <taxon>Fibrella</taxon>
    </lineage>
</organism>
<feature type="transmembrane region" description="Helical" evidence="5">
    <location>
        <begin position="147"/>
        <end position="166"/>
    </location>
</feature>
<keyword evidence="3 5" id="KW-1133">Transmembrane helix</keyword>
<dbReference type="InterPro" id="IPR051533">
    <property type="entry name" value="WaaL-like"/>
</dbReference>
<evidence type="ECO:0000259" key="6">
    <source>
        <dbReference type="Pfam" id="PF04932"/>
    </source>
</evidence>
<feature type="transmembrane region" description="Helical" evidence="5">
    <location>
        <begin position="88"/>
        <end position="107"/>
    </location>
</feature>
<name>A0ABS3JJT5_9BACT</name>
<feature type="transmembrane region" description="Helical" evidence="5">
    <location>
        <begin position="398"/>
        <end position="420"/>
    </location>
</feature>
<feature type="transmembrane region" description="Helical" evidence="5">
    <location>
        <begin position="261"/>
        <end position="278"/>
    </location>
</feature>
<evidence type="ECO:0000256" key="4">
    <source>
        <dbReference type="ARBA" id="ARBA00023136"/>
    </source>
</evidence>
<dbReference type="PANTHER" id="PTHR37422:SF13">
    <property type="entry name" value="LIPOPOLYSACCHARIDE BIOSYNTHESIS PROTEIN PA4999-RELATED"/>
    <property type="match status" value="1"/>
</dbReference>